<reference evidence="1" key="2">
    <citation type="journal article" date="2015" name="Fish Shellfish Immunol.">
        <title>Early steps in the European eel (Anguilla anguilla)-Vibrio vulnificus interaction in the gills: Role of the RtxA13 toxin.</title>
        <authorList>
            <person name="Callol A."/>
            <person name="Pajuelo D."/>
            <person name="Ebbesson L."/>
            <person name="Teles M."/>
            <person name="MacKenzie S."/>
            <person name="Amaro C."/>
        </authorList>
    </citation>
    <scope>NUCLEOTIDE SEQUENCE</scope>
</reference>
<proteinExistence type="predicted"/>
<protein>
    <submittedName>
        <fullName evidence="1">Uncharacterized protein</fullName>
    </submittedName>
</protein>
<accession>A0A0E9S9C3</accession>
<sequence length="39" mass="4714">MFHIYHRWLISNIIKKKKTPFSTINQTITPILVQTLKLF</sequence>
<dbReference type="EMBL" id="GBXM01071312">
    <property type="protein sequence ID" value="JAH37265.1"/>
    <property type="molecule type" value="Transcribed_RNA"/>
</dbReference>
<organism evidence="1">
    <name type="scientific">Anguilla anguilla</name>
    <name type="common">European freshwater eel</name>
    <name type="synonym">Muraena anguilla</name>
    <dbReference type="NCBI Taxonomy" id="7936"/>
    <lineage>
        <taxon>Eukaryota</taxon>
        <taxon>Metazoa</taxon>
        <taxon>Chordata</taxon>
        <taxon>Craniata</taxon>
        <taxon>Vertebrata</taxon>
        <taxon>Euteleostomi</taxon>
        <taxon>Actinopterygii</taxon>
        <taxon>Neopterygii</taxon>
        <taxon>Teleostei</taxon>
        <taxon>Anguilliformes</taxon>
        <taxon>Anguillidae</taxon>
        <taxon>Anguilla</taxon>
    </lineage>
</organism>
<evidence type="ECO:0000313" key="1">
    <source>
        <dbReference type="EMBL" id="JAH37265.1"/>
    </source>
</evidence>
<name>A0A0E9S9C3_ANGAN</name>
<dbReference type="AlphaFoldDB" id="A0A0E9S9C3"/>
<reference evidence="1" key="1">
    <citation type="submission" date="2014-11" db="EMBL/GenBank/DDBJ databases">
        <authorList>
            <person name="Amaro Gonzalez C."/>
        </authorList>
    </citation>
    <scope>NUCLEOTIDE SEQUENCE</scope>
</reference>